<proteinExistence type="predicted"/>
<reference evidence="1" key="1">
    <citation type="submission" date="2016-10" db="EMBL/GenBank/DDBJ databases">
        <authorList>
            <person name="de Groot N.N."/>
        </authorList>
    </citation>
    <scope>NUCLEOTIDE SEQUENCE</scope>
</reference>
<evidence type="ECO:0000313" key="1">
    <source>
        <dbReference type="EMBL" id="SFV89238.1"/>
    </source>
</evidence>
<dbReference type="AlphaFoldDB" id="A0A1W1E5S6"/>
<dbReference type="PANTHER" id="PTHR38733">
    <property type="entry name" value="PROTEIN MCRC"/>
    <property type="match status" value="1"/>
</dbReference>
<name>A0A1W1E5S6_9ZZZZ</name>
<dbReference type="Pfam" id="PF10117">
    <property type="entry name" value="McrBC"/>
    <property type="match status" value="1"/>
</dbReference>
<dbReference type="InterPro" id="IPR019292">
    <property type="entry name" value="McrC"/>
</dbReference>
<dbReference type="PANTHER" id="PTHR38733:SF1">
    <property type="entry name" value="TYPE IV METHYL-DIRECTED RESTRICTION ENZYME ECOKMCRBC"/>
    <property type="match status" value="1"/>
</dbReference>
<organism evidence="1">
    <name type="scientific">hydrothermal vent metagenome</name>
    <dbReference type="NCBI Taxonomy" id="652676"/>
    <lineage>
        <taxon>unclassified sequences</taxon>
        <taxon>metagenomes</taxon>
        <taxon>ecological metagenomes</taxon>
    </lineage>
</organism>
<dbReference type="EMBL" id="FPIA01000136">
    <property type="protein sequence ID" value="SFV89238.1"/>
    <property type="molecule type" value="Genomic_DNA"/>
</dbReference>
<sequence length="428" mass="49602">MNSELYIREFGKIVKGEENKQDSIRKIILNHSAWVFWPKYAESVETDDRFIAFVNPTTLKVKNFVGVITTPDGTQIEILPKIEEGTDSDSAGRSRAVLATMLKVVNDLPFIQTTEAPLQLKDRALPEVLIGWFLSAVDNITKQGIRRDYLRVQGHEKFLKGQLQIHRQLNEPLHKQHLFHIEYDVLSPNRPENRLIHCALLQVLKWSKDNENQAMTKHFLMLFDEVPTSENVQNDFNQWASGRDMNYYQPVLPWLKLILNQQSPFALKDKNAGISFLLPMEVLFERYVAKILAKQLPSGYKLTEQKPQKPLAYFEDKPVFTMKPDIVISKGKKTCYILDTKWKLIDENKIYENGNQDNKKGISQSDMYQLFAYGKKYGVKKVVLIYPQWVNFKKEFSFKIDGDLDLCVKSFALDDDKMTDFGLQALLK</sequence>
<gene>
    <name evidence="1" type="ORF">MNB_SUP05-SYMBIONT-7-24</name>
</gene>
<accession>A0A1W1E5S6</accession>
<protein>
    <submittedName>
        <fullName evidence="1">McrBC 5-methylcytosine restriction system component</fullName>
    </submittedName>
</protein>